<evidence type="ECO:0000256" key="5">
    <source>
        <dbReference type="ARBA" id="ARBA00023139"/>
    </source>
</evidence>
<evidence type="ECO:0000256" key="4">
    <source>
        <dbReference type="ARBA" id="ARBA00023136"/>
    </source>
</evidence>
<feature type="signal peptide" evidence="7">
    <location>
        <begin position="1"/>
        <end position="24"/>
    </location>
</feature>
<dbReference type="GO" id="GO:0016020">
    <property type="term" value="C:membrane"/>
    <property type="evidence" value="ECO:0007669"/>
    <property type="project" value="UniProtKB-SubCell"/>
</dbReference>
<dbReference type="InterPro" id="IPR004872">
    <property type="entry name" value="Lipoprotein_NlpA"/>
</dbReference>
<dbReference type="SUPFAM" id="SSF53850">
    <property type="entry name" value="Periplasmic binding protein-like II"/>
    <property type="match status" value="1"/>
</dbReference>
<keyword evidence="3 7" id="KW-0732">Signal</keyword>
<protein>
    <submittedName>
        <fullName evidence="8">Uncharacterized protein</fullName>
    </submittedName>
</protein>
<comment type="similarity">
    <text evidence="2">Belongs to the NlpA lipoprotein family.</text>
</comment>
<evidence type="ECO:0000256" key="2">
    <source>
        <dbReference type="ARBA" id="ARBA00008973"/>
    </source>
</evidence>
<dbReference type="Gene3D" id="3.40.190.10">
    <property type="entry name" value="Periplasmic binding protein-like II"/>
    <property type="match status" value="2"/>
</dbReference>
<dbReference type="OrthoDB" id="9812878at2"/>
<comment type="caution">
    <text evidence="8">The sequence shown here is derived from an EMBL/GenBank/DDBJ whole genome shotgun (WGS) entry which is preliminary data.</text>
</comment>
<dbReference type="PROSITE" id="PS51257">
    <property type="entry name" value="PROKAR_LIPOPROTEIN"/>
    <property type="match status" value="1"/>
</dbReference>
<evidence type="ECO:0000256" key="6">
    <source>
        <dbReference type="ARBA" id="ARBA00023288"/>
    </source>
</evidence>
<keyword evidence="4" id="KW-0472">Membrane</keyword>
<evidence type="ECO:0000256" key="3">
    <source>
        <dbReference type="ARBA" id="ARBA00022729"/>
    </source>
</evidence>
<dbReference type="Proteomes" id="UP000327148">
    <property type="component" value="Unassembled WGS sequence"/>
</dbReference>
<evidence type="ECO:0000313" key="9">
    <source>
        <dbReference type="Proteomes" id="UP000327148"/>
    </source>
</evidence>
<feature type="chain" id="PRO_5039433653" evidence="7">
    <location>
        <begin position="25"/>
        <end position="294"/>
    </location>
</feature>
<dbReference type="PANTHER" id="PTHR30429:SF1">
    <property type="entry name" value="D-METHIONINE-BINDING LIPOPROTEIN METQ-RELATED"/>
    <property type="match status" value="1"/>
</dbReference>
<evidence type="ECO:0000256" key="1">
    <source>
        <dbReference type="ARBA" id="ARBA00004635"/>
    </source>
</evidence>
<sequence length="294" mass="32696">MVMKRKKLLIWSLAILALFLAACGQQGKPAESENKKVSLAVSNQLSQEVWQDTARRLKDKEGIDLEVKLIADWVQPNMAVAENDIDLNVFQYIPFLAEFNQSHKTDLIPIGYSYIPPIGIYSSNPEVQSVADVPQDAKFTIPDDPVNLDHSLLEIERAGLIKLKDTPGQKTLDDIAENPKNIQFILMKGDGIARSLADADLMITGASGAQDAGISQDQAIYIEDPKTTPNIYKVCIVSQRDRADDPLLKKVVDEFQSQETADFIKTVSNGTYVPAWSDHDQATKDYDDFVQSKK</sequence>
<dbReference type="EMBL" id="VYWO01000004">
    <property type="protein sequence ID" value="KAA9300583.1"/>
    <property type="molecule type" value="Genomic_DNA"/>
</dbReference>
<keyword evidence="6" id="KW-0449">Lipoprotein</keyword>
<name>A0A5N1GI39_9LACT</name>
<organism evidence="8 9">
    <name type="scientific">Aerococcus sanguinicola</name>
    <dbReference type="NCBI Taxonomy" id="119206"/>
    <lineage>
        <taxon>Bacteria</taxon>
        <taxon>Bacillati</taxon>
        <taxon>Bacillota</taxon>
        <taxon>Bacilli</taxon>
        <taxon>Lactobacillales</taxon>
        <taxon>Aerococcaceae</taxon>
        <taxon>Aerococcus</taxon>
    </lineage>
</organism>
<proteinExistence type="inferred from homology"/>
<dbReference type="STRING" id="119206.AWM72_05390"/>
<dbReference type="AlphaFoldDB" id="A0A5N1GI39"/>
<dbReference type="Pfam" id="PF03180">
    <property type="entry name" value="Lipoprotein_9"/>
    <property type="match status" value="1"/>
</dbReference>
<reference evidence="8 9" key="1">
    <citation type="submission" date="2019-09" db="EMBL/GenBank/DDBJ databases">
        <title>Draft genome sequence assemblies of isolates from the urinary tract.</title>
        <authorList>
            <person name="Mores C.R."/>
            <person name="Putonti C."/>
            <person name="Wolfe A.J."/>
        </authorList>
    </citation>
    <scope>NUCLEOTIDE SEQUENCE [LARGE SCALE GENOMIC DNA]</scope>
    <source>
        <strain evidence="8 9">UMB623</strain>
    </source>
</reference>
<accession>A0A5N1GI39</accession>
<dbReference type="PANTHER" id="PTHR30429">
    <property type="entry name" value="D-METHIONINE-BINDING LIPOPROTEIN METQ"/>
    <property type="match status" value="1"/>
</dbReference>
<keyword evidence="5" id="KW-0564">Palmitate</keyword>
<evidence type="ECO:0000313" key="8">
    <source>
        <dbReference type="EMBL" id="KAA9300583.1"/>
    </source>
</evidence>
<gene>
    <name evidence="8" type="ORF">F6I03_07200</name>
</gene>
<evidence type="ECO:0000256" key="7">
    <source>
        <dbReference type="SAM" id="SignalP"/>
    </source>
</evidence>
<comment type="subcellular location">
    <subcellularLocation>
        <location evidence="1">Membrane</location>
        <topology evidence="1">Lipid-anchor</topology>
    </subcellularLocation>
</comment>